<dbReference type="OrthoDB" id="9794834at2"/>
<evidence type="ECO:0000313" key="5">
    <source>
        <dbReference type="Proteomes" id="UP000265431"/>
    </source>
</evidence>
<evidence type="ECO:0000259" key="3">
    <source>
        <dbReference type="Pfam" id="PF06114"/>
    </source>
</evidence>
<comment type="caution">
    <text evidence="4">The sequence shown here is derived from an EMBL/GenBank/DDBJ whole genome shotgun (WGS) entry which is preliminary data.</text>
</comment>
<dbReference type="AlphaFoldDB" id="A0A399QZT8"/>
<dbReference type="InterPro" id="IPR010359">
    <property type="entry name" value="IrrE_HExxH"/>
</dbReference>
<dbReference type="EMBL" id="QWGB01000005">
    <property type="protein sequence ID" value="RIJ24666.1"/>
    <property type="molecule type" value="Genomic_DNA"/>
</dbReference>
<keyword evidence="1" id="KW-0646">Protease inhibitor</keyword>
<accession>A0A399QZT8</accession>
<proteinExistence type="predicted"/>
<dbReference type="PANTHER" id="PTHR43236:SF1">
    <property type="entry name" value="BLL7220 PROTEIN"/>
    <property type="match status" value="1"/>
</dbReference>
<protein>
    <submittedName>
        <fullName evidence="4">ImmA/IrrE family metallo-endopeptidase</fullName>
    </submittedName>
</protein>
<keyword evidence="2" id="KW-0789">Thiol protease inhibitor</keyword>
<dbReference type="Gene3D" id="1.10.10.2910">
    <property type="match status" value="1"/>
</dbReference>
<dbReference type="SUPFAM" id="SSF141066">
    <property type="entry name" value="ICP-like"/>
    <property type="match status" value="1"/>
</dbReference>
<keyword evidence="5" id="KW-1185">Reference proteome</keyword>
<gene>
    <name evidence="4" type="ORF">D1224_10695</name>
</gene>
<dbReference type="InterPro" id="IPR036331">
    <property type="entry name" value="Chagasin-like_sf"/>
</dbReference>
<dbReference type="PANTHER" id="PTHR43236">
    <property type="entry name" value="ANTITOXIN HIGA1"/>
    <property type="match status" value="1"/>
</dbReference>
<evidence type="ECO:0000256" key="1">
    <source>
        <dbReference type="ARBA" id="ARBA00022690"/>
    </source>
</evidence>
<evidence type="ECO:0000256" key="2">
    <source>
        <dbReference type="ARBA" id="ARBA00022704"/>
    </source>
</evidence>
<dbReference type="GO" id="GO:0004869">
    <property type="term" value="F:cysteine-type endopeptidase inhibitor activity"/>
    <property type="evidence" value="ECO:0007669"/>
    <property type="project" value="UniProtKB-KW"/>
</dbReference>
<dbReference type="InterPro" id="IPR052345">
    <property type="entry name" value="Rad_response_metalloprotease"/>
</dbReference>
<evidence type="ECO:0000313" key="4">
    <source>
        <dbReference type="EMBL" id="RIJ24666.1"/>
    </source>
</evidence>
<reference evidence="4 5" key="1">
    <citation type="submission" date="2018-08" db="EMBL/GenBank/DDBJ databases">
        <title>Henriciella mobilis sp. nov., isolated from seawater.</title>
        <authorList>
            <person name="Cheng H."/>
            <person name="Wu Y.-H."/>
            <person name="Xu X.-W."/>
            <person name="Guo L.-L."/>
        </authorList>
    </citation>
    <scope>NUCLEOTIDE SEQUENCE [LARGE SCALE GENOMIC DNA]</scope>
    <source>
        <strain evidence="4 5">CCUG66934</strain>
    </source>
</reference>
<sequence length="340" mass="39084">MAIRNDRIAIMRGMRAAMRLHRDLATPDRLRESMRVDVFDAISRSGAMLMFQPLDKLLGAYMNEDGERGIIITTQRPIGVQRFTAGHELGHMIMNHTPHADDDNILRRTPVAGGSYSKVPVQEREADAFASHFVLPRFLIEKHHHANELTGRDYENPQTVYQASLRFGASYSATLLAFERENLISATLRRDLKKVQPKSLKEELVDDFQVDGWAHRDVWRLTERDEGGTIEANRNDLFLLKLEEHKSSGYLWTFDELQDAGFVVLKDECNALHPQNLGGNSRRFILGDPSRLSEGQYTLRETKSWDPDDEPKSFSFTYTNTVSRDPGLYEPQRDRLLRLR</sequence>
<dbReference type="Gene3D" id="2.60.40.2020">
    <property type="match status" value="1"/>
</dbReference>
<dbReference type="Pfam" id="PF06114">
    <property type="entry name" value="Peptidase_M78"/>
    <property type="match status" value="1"/>
</dbReference>
<name>A0A399QZT8_9PROT</name>
<dbReference type="Proteomes" id="UP000265431">
    <property type="component" value="Unassembled WGS sequence"/>
</dbReference>
<dbReference type="RefSeq" id="WP_119379855.1">
    <property type="nucleotide sequence ID" value="NZ_QWGB01000005.1"/>
</dbReference>
<feature type="domain" description="IrrE N-terminal-like" evidence="3">
    <location>
        <begin position="45"/>
        <end position="174"/>
    </location>
</feature>
<organism evidence="4 5">
    <name type="scientific">Henriciella barbarensis</name>
    <dbReference type="NCBI Taxonomy" id="86342"/>
    <lineage>
        <taxon>Bacteria</taxon>
        <taxon>Pseudomonadati</taxon>
        <taxon>Pseudomonadota</taxon>
        <taxon>Alphaproteobacteria</taxon>
        <taxon>Hyphomonadales</taxon>
        <taxon>Hyphomonadaceae</taxon>
        <taxon>Henriciella</taxon>
    </lineage>
</organism>